<dbReference type="OrthoDB" id="20718at2759"/>
<feature type="chain" id="PRO_5035214989" description="IPT/TIG domain-containing protein" evidence="2">
    <location>
        <begin position="26"/>
        <end position="516"/>
    </location>
</feature>
<reference evidence="4" key="1">
    <citation type="submission" date="2020-01" db="EMBL/GenBank/DDBJ databases">
        <title>Development of genomics and gene disruption for Polysphondylium violaceum indicates a role for the polyketide synthase stlB in stalk morphogenesis.</title>
        <authorList>
            <person name="Narita B."/>
            <person name="Kawabe Y."/>
            <person name="Kin K."/>
            <person name="Saito T."/>
            <person name="Gibbs R."/>
            <person name="Kuspa A."/>
            <person name="Muzny D."/>
            <person name="Queller D."/>
            <person name="Richards S."/>
            <person name="Strassman J."/>
            <person name="Sucgang R."/>
            <person name="Worley K."/>
            <person name="Schaap P."/>
        </authorList>
    </citation>
    <scope>NUCLEOTIDE SEQUENCE</scope>
    <source>
        <strain evidence="4">QSvi11</strain>
    </source>
</reference>
<dbReference type="PANTHER" id="PTHR24032">
    <property type="entry name" value="EGF-LIKE DOMAIN-CONTAINING PROTEIN-RELATED-RELATED"/>
    <property type="match status" value="1"/>
</dbReference>
<dbReference type="InterPro" id="IPR053331">
    <property type="entry name" value="EGF-like_comC"/>
</dbReference>
<feature type="signal peptide" evidence="2">
    <location>
        <begin position="1"/>
        <end position="25"/>
    </location>
</feature>
<dbReference type="InterPro" id="IPR002909">
    <property type="entry name" value="IPT_dom"/>
</dbReference>
<keyword evidence="1" id="KW-0472">Membrane</keyword>
<protein>
    <recommendedName>
        <fullName evidence="3">IPT/TIG domain-containing protein</fullName>
    </recommendedName>
</protein>
<keyword evidence="2" id="KW-0732">Signal</keyword>
<evidence type="ECO:0000313" key="4">
    <source>
        <dbReference type="EMBL" id="KAF2075901.1"/>
    </source>
</evidence>
<feature type="transmembrane region" description="Helical" evidence="1">
    <location>
        <begin position="454"/>
        <end position="478"/>
    </location>
</feature>
<evidence type="ECO:0000256" key="2">
    <source>
        <dbReference type="SAM" id="SignalP"/>
    </source>
</evidence>
<dbReference type="Pfam" id="PF01833">
    <property type="entry name" value="TIG"/>
    <property type="match status" value="1"/>
</dbReference>
<evidence type="ECO:0000256" key="1">
    <source>
        <dbReference type="SAM" id="Phobius"/>
    </source>
</evidence>
<evidence type="ECO:0000313" key="5">
    <source>
        <dbReference type="Proteomes" id="UP000695562"/>
    </source>
</evidence>
<gene>
    <name evidence="4" type="ORF">CYY_002792</name>
</gene>
<name>A0A8J4UUT8_9MYCE</name>
<dbReference type="AlphaFoldDB" id="A0A8J4UUT8"/>
<dbReference type="Proteomes" id="UP000695562">
    <property type="component" value="Unassembled WGS sequence"/>
</dbReference>
<comment type="caution">
    <text evidence="4">The sequence shown here is derived from an EMBL/GenBank/DDBJ whole genome shotgun (WGS) entry which is preliminary data.</text>
</comment>
<accession>A0A8J4UUT8</accession>
<dbReference type="CDD" id="cd00603">
    <property type="entry name" value="IPT_PCSR"/>
    <property type="match status" value="1"/>
</dbReference>
<evidence type="ECO:0000259" key="3">
    <source>
        <dbReference type="Pfam" id="PF01833"/>
    </source>
</evidence>
<dbReference type="InterPro" id="IPR014756">
    <property type="entry name" value="Ig_E-set"/>
</dbReference>
<dbReference type="InterPro" id="IPR013783">
    <property type="entry name" value="Ig-like_fold"/>
</dbReference>
<keyword evidence="5" id="KW-1185">Reference proteome</keyword>
<keyword evidence="1" id="KW-1133">Transmembrane helix</keyword>
<feature type="domain" description="IPT/TIG" evidence="3">
    <location>
        <begin position="85"/>
        <end position="134"/>
    </location>
</feature>
<keyword evidence="1" id="KW-0812">Transmembrane</keyword>
<proteinExistence type="predicted"/>
<sequence length="516" mass="58413">MIRRNIYLFLVFFLSILITTTPCTATSNINSGNSDSTEIPSKAFKPLSAGSSFDADLQKYVFDIVPDVVKDWVNPDHPILPEIFYPVQGYPYENITIIGKNFGNDSSKIDVYVSKMKCTKLSLQSNGSTIVCQPDVPEFPMQELIFHSQPIYIIVDKVLATFNNYFLFIDSAHCPGSVVSCNDHGLCQYGVCQCYRNLTRGGPLCNNVISSPTNYTTNVTSPSFTYYADKDLYWIITFKSLNIYNRDIEEFRTYKVFDSPEWIVSNPDSDTIVYNLKSKEAEASISFYRVPDEKNLSFGGVSAELNKDTIQISVTLSGLPLEKQDNRFNLAINIKTVSVPSSECDPSEIYFKFGRGNSRNDIRWVSVNRNNTSLYGRFYSNCIADGLPQVCAYDLKEDPVLQSKGEANFYVLLEPWKNNVTFRPDFSIIVDPQVPGFTALICKEHVPKQIITDWLLPTILPVFVLGLSCFLMVFYNLLKQNKKTLKMEDDEPSSSSSLIHASCEEESIKTFEDFHK</sequence>
<dbReference type="SUPFAM" id="SSF81296">
    <property type="entry name" value="E set domains"/>
    <property type="match status" value="1"/>
</dbReference>
<dbReference type="EMBL" id="AJWJ01000081">
    <property type="protein sequence ID" value="KAF2075901.1"/>
    <property type="molecule type" value="Genomic_DNA"/>
</dbReference>
<dbReference type="Gene3D" id="2.60.40.10">
    <property type="entry name" value="Immunoglobulins"/>
    <property type="match status" value="1"/>
</dbReference>
<organism evidence="4 5">
    <name type="scientific">Polysphondylium violaceum</name>
    <dbReference type="NCBI Taxonomy" id="133409"/>
    <lineage>
        <taxon>Eukaryota</taxon>
        <taxon>Amoebozoa</taxon>
        <taxon>Evosea</taxon>
        <taxon>Eumycetozoa</taxon>
        <taxon>Dictyostelia</taxon>
        <taxon>Dictyosteliales</taxon>
        <taxon>Dictyosteliaceae</taxon>
        <taxon>Polysphondylium</taxon>
    </lineage>
</organism>